<dbReference type="AlphaFoldDB" id="A0A5D3ETS3"/>
<organism evidence="2 3">
    <name type="scientific">Bacteroides pyogenes</name>
    <dbReference type="NCBI Taxonomy" id="310300"/>
    <lineage>
        <taxon>Bacteria</taxon>
        <taxon>Pseudomonadati</taxon>
        <taxon>Bacteroidota</taxon>
        <taxon>Bacteroidia</taxon>
        <taxon>Bacteroidales</taxon>
        <taxon>Bacteroidaceae</taxon>
        <taxon>Bacteroides</taxon>
    </lineage>
</organism>
<proteinExistence type="predicted"/>
<gene>
    <name evidence="2" type="ORF">FNJ60_05025</name>
</gene>
<dbReference type="RefSeq" id="WP_148727263.1">
    <property type="nucleotide sequence ID" value="NZ_CP197398.1"/>
</dbReference>
<reference evidence="2 3" key="1">
    <citation type="submission" date="2019-07" db="EMBL/GenBank/DDBJ databases">
        <title>Draft Genome Sequences of Bacteroides pyogenes Strains Isolated from the Uterus Holstein Dairy Cows with Metritis.</title>
        <authorList>
            <person name="Cunha F."/>
            <person name="Galvao K.N."/>
            <person name="Jeon S.J."/>
            <person name="Jeong K.C."/>
        </authorList>
    </citation>
    <scope>NUCLEOTIDE SEQUENCE [LARGE SCALE GENOMIC DNA]</scope>
    <source>
        <strain evidence="2 3">KG-31</strain>
    </source>
</reference>
<evidence type="ECO:0000313" key="2">
    <source>
        <dbReference type="EMBL" id="TYK34355.1"/>
    </source>
</evidence>
<sequence>MKPVDFKQSTKVLQRPSTMAESECQSLPVWNDGKQCVSCWKATFKERLKILFTGKVWLGVLAGKTQPPVFVSGERVFGRTPLKARILAFVAEIKEGIIGIWENVKEAAKQPDKRKHFIVGLAISLVFGSLLGWWVGFIVGSLAGIVKEWWDSKGHGKVEAMDAIFTFIGAACAIPFSVLFHFLIW</sequence>
<keyword evidence="3" id="KW-1185">Reference proteome</keyword>
<feature type="transmembrane region" description="Helical" evidence="1">
    <location>
        <begin position="163"/>
        <end position="184"/>
    </location>
</feature>
<dbReference type="Proteomes" id="UP000324383">
    <property type="component" value="Unassembled WGS sequence"/>
</dbReference>
<feature type="transmembrane region" description="Helical" evidence="1">
    <location>
        <begin position="117"/>
        <end position="143"/>
    </location>
</feature>
<evidence type="ECO:0000313" key="3">
    <source>
        <dbReference type="Proteomes" id="UP000324383"/>
    </source>
</evidence>
<dbReference type="EMBL" id="VKLW01000008">
    <property type="protein sequence ID" value="TYK34355.1"/>
    <property type="molecule type" value="Genomic_DNA"/>
</dbReference>
<accession>A0A5D3ETS3</accession>
<name>A0A5D3ETS3_9BACE</name>
<keyword evidence="1" id="KW-0472">Membrane</keyword>
<comment type="caution">
    <text evidence="2">The sequence shown here is derived from an EMBL/GenBank/DDBJ whole genome shotgun (WGS) entry which is preliminary data.</text>
</comment>
<keyword evidence="1" id="KW-0812">Transmembrane</keyword>
<keyword evidence="1" id="KW-1133">Transmembrane helix</keyword>
<protein>
    <submittedName>
        <fullName evidence="2">Uncharacterized protein</fullName>
    </submittedName>
</protein>
<evidence type="ECO:0000256" key="1">
    <source>
        <dbReference type="SAM" id="Phobius"/>
    </source>
</evidence>